<evidence type="ECO:0000313" key="3">
    <source>
        <dbReference type="EMBL" id="PVZ14132.1"/>
    </source>
</evidence>
<organism evidence="3 4">
    <name type="scientific">Porphyromonas loveana</name>
    <dbReference type="NCBI Taxonomy" id="1884669"/>
    <lineage>
        <taxon>Bacteria</taxon>
        <taxon>Pseudomonadati</taxon>
        <taxon>Bacteroidota</taxon>
        <taxon>Bacteroidia</taxon>
        <taxon>Bacteroidales</taxon>
        <taxon>Porphyromonadaceae</taxon>
        <taxon>Porphyromonas</taxon>
    </lineage>
</organism>
<accession>A0A2U1FPU8</accession>
<feature type="compositionally biased region" description="Basic and acidic residues" evidence="1">
    <location>
        <begin position="45"/>
        <end position="55"/>
    </location>
</feature>
<feature type="region of interest" description="Disordered" evidence="1">
    <location>
        <begin position="32"/>
        <end position="55"/>
    </location>
</feature>
<reference evidence="3 4" key="1">
    <citation type="submission" date="2018-04" db="EMBL/GenBank/DDBJ databases">
        <title>Genomic Encyclopedia of Type Strains, Phase IV (KMG-IV): sequencing the most valuable type-strain genomes for metagenomic binning, comparative biology and taxonomic classification.</title>
        <authorList>
            <person name="Goeker M."/>
        </authorList>
    </citation>
    <scope>NUCLEOTIDE SEQUENCE [LARGE SCALE GENOMIC DNA]</scope>
    <source>
        <strain evidence="3 4">DSM 28520</strain>
    </source>
</reference>
<dbReference type="AlphaFoldDB" id="A0A2U1FPU8"/>
<dbReference type="EMBL" id="QEKY01000002">
    <property type="protein sequence ID" value="PVZ14132.1"/>
    <property type="molecule type" value="Genomic_DNA"/>
</dbReference>
<name>A0A2U1FPU8_9PORP</name>
<dbReference type="RefSeq" id="WP_116678620.1">
    <property type="nucleotide sequence ID" value="NZ_JBGYUN010000105.1"/>
</dbReference>
<feature type="transmembrane region" description="Helical" evidence="2">
    <location>
        <begin position="6"/>
        <end position="23"/>
    </location>
</feature>
<proteinExistence type="predicted"/>
<evidence type="ECO:0000256" key="1">
    <source>
        <dbReference type="SAM" id="MobiDB-lite"/>
    </source>
</evidence>
<gene>
    <name evidence="3" type="ORF">C7382_102177</name>
</gene>
<dbReference type="GeneID" id="94550064"/>
<comment type="caution">
    <text evidence="3">The sequence shown here is derived from an EMBL/GenBank/DDBJ whole genome shotgun (WGS) entry which is preliminary data.</text>
</comment>
<keyword evidence="2" id="KW-1133">Transmembrane helix</keyword>
<keyword evidence="2" id="KW-0472">Membrane</keyword>
<dbReference type="Pfam" id="PF12669">
    <property type="entry name" value="FeoB_associated"/>
    <property type="match status" value="1"/>
</dbReference>
<keyword evidence="4" id="KW-1185">Reference proteome</keyword>
<dbReference type="Proteomes" id="UP000245462">
    <property type="component" value="Unassembled WGS sequence"/>
</dbReference>
<evidence type="ECO:0000313" key="4">
    <source>
        <dbReference type="Proteomes" id="UP000245462"/>
    </source>
</evidence>
<evidence type="ECO:0000256" key="2">
    <source>
        <dbReference type="SAM" id="Phobius"/>
    </source>
</evidence>
<keyword evidence="2" id="KW-0812">Transmembrane</keyword>
<sequence>MIQNILTAITGLIVFGIIVYRLVRLWRRRDDAAGGCSGCASRSDCSLKRHDDPMR</sequence>
<protein>
    <submittedName>
        <fullName evidence="3">Attachment p12 family protein</fullName>
    </submittedName>
</protein>